<organism evidence="2 3">
    <name type="scientific">Ustilaginoidea virens</name>
    <name type="common">Rice false smut fungus</name>
    <name type="synonym">Villosiclava virens</name>
    <dbReference type="NCBI Taxonomy" id="1159556"/>
    <lineage>
        <taxon>Eukaryota</taxon>
        <taxon>Fungi</taxon>
        <taxon>Dikarya</taxon>
        <taxon>Ascomycota</taxon>
        <taxon>Pezizomycotina</taxon>
        <taxon>Sordariomycetes</taxon>
        <taxon>Hypocreomycetidae</taxon>
        <taxon>Hypocreales</taxon>
        <taxon>Clavicipitaceae</taxon>
        <taxon>Ustilaginoidea</taxon>
    </lineage>
</organism>
<proteinExistence type="predicted"/>
<evidence type="ECO:0000313" key="3">
    <source>
        <dbReference type="Proteomes" id="UP000027002"/>
    </source>
</evidence>
<dbReference type="GeneID" id="66061393"/>
<dbReference type="RefSeq" id="XP_042994047.1">
    <property type="nucleotide sequence ID" value="XM_043138113.1"/>
</dbReference>
<evidence type="ECO:0000313" key="2">
    <source>
        <dbReference type="EMBL" id="QUC16374.1"/>
    </source>
</evidence>
<accession>A0A8E5HJ66</accession>
<evidence type="ECO:0000256" key="1">
    <source>
        <dbReference type="SAM" id="MobiDB-lite"/>
    </source>
</evidence>
<gene>
    <name evidence="2" type="ORF">UV8b_00615</name>
</gene>
<dbReference type="AlphaFoldDB" id="A0A8E5HJ66"/>
<dbReference type="Proteomes" id="UP000027002">
    <property type="component" value="Chromosome 1"/>
</dbReference>
<dbReference type="EMBL" id="CP072753">
    <property type="protein sequence ID" value="QUC16374.1"/>
    <property type="molecule type" value="Genomic_DNA"/>
</dbReference>
<keyword evidence="3" id="KW-1185">Reference proteome</keyword>
<feature type="region of interest" description="Disordered" evidence="1">
    <location>
        <begin position="1"/>
        <end position="21"/>
    </location>
</feature>
<sequence length="93" mass="10253">MPRAIGEEEEADGRSGHRLMQRTLPEVRPRSDRVPRKGAMIAVKSRGSVYRVSIGWWSGSGNAVSVELVHLFVHLQSQGAWGRKHGASQTMSS</sequence>
<dbReference type="KEGG" id="uvi:66061393"/>
<reference evidence="2" key="1">
    <citation type="submission" date="2020-03" db="EMBL/GenBank/DDBJ databases">
        <title>A mixture of massive structural variations and highly conserved coding sequences in Ustilaginoidea virens genome.</title>
        <authorList>
            <person name="Zhang K."/>
            <person name="Zhao Z."/>
            <person name="Zhang Z."/>
            <person name="Li Y."/>
            <person name="Hsiang T."/>
            <person name="Sun W."/>
        </authorList>
    </citation>
    <scope>NUCLEOTIDE SEQUENCE</scope>
    <source>
        <strain evidence="2">UV-8b</strain>
    </source>
</reference>
<protein>
    <submittedName>
        <fullName evidence="2">Uncharacterized protein</fullName>
    </submittedName>
</protein>
<name>A0A8E5HJ66_USTVR</name>